<dbReference type="GO" id="GO:0006397">
    <property type="term" value="P:mRNA processing"/>
    <property type="evidence" value="ECO:0007669"/>
    <property type="project" value="InterPro"/>
</dbReference>
<proteinExistence type="predicted"/>
<evidence type="ECO:0000313" key="7">
    <source>
        <dbReference type="EMBL" id="KLT38617.1"/>
    </source>
</evidence>
<dbReference type="Proteomes" id="UP000053611">
    <property type="component" value="Unassembled WGS sequence"/>
</dbReference>
<feature type="compositionally biased region" description="Basic and acidic residues" evidence="5">
    <location>
        <begin position="15"/>
        <end position="60"/>
    </location>
</feature>
<evidence type="ECO:0000313" key="8">
    <source>
        <dbReference type="Proteomes" id="UP000053611"/>
    </source>
</evidence>
<dbReference type="GO" id="GO:0005634">
    <property type="term" value="C:nucleus"/>
    <property type="evidence" value="ECO:0007669"/>
    <property type="project" value="InterPro"/>
</dbReference>
<dbReference type="STRING" id="879819.A0A0J0XC39"/>
<feature type="domain" description="RRM" evidence="6">
    <location>
        <begin position="330"/>
        <end position="407"/>
    </location>
</feature>
<accession>A0A0J0XC39</accession>
<sequence length="552" mass="64601">MSHTPPHSPRPLPGSRDRTPELTTKREKRHREDDDNDRDRRSKRRDDDRDRSRERRRRYDDDEDDDRERRRRRERERDRDDDRRRDHSRSRDRDRRRDRSRSREYRHRSRSRDRSRDHRRPRDDSRERERARLRAMTREEKERERERRDREMREERRELARREGREYNSPRRRSLSREASQLLEEVDAEARSVFVSQIAARLTSQDLGHFFEDMLGRGSVRDARIITDKGRRSKGMGYVTLRSPDLVNKALNLSGKVVVGIPILVGLTPADSYEGMSLKAVIASIRGQRETQKELHASRPRGPRYPPITPGAIPSSIDPNAHAGAAIPYHRLYITKLSDTLSRDDLRQVFDPFGEIEFVDLHVDHAGASKGTAYVQFAELSAAQMALDAMNDFELAGEKIQVQPVEERNAQFENMEGDQRRGGRLDAAGRMELMKKLARTDDASRPRVAPPPKPEAQRPTHFLMVSNMFNPDEETERNWDTDLAEDIQDEVNAKYGRVARIKVDKMSQGDVYIEFADLNGSERARVGLQDRWFGGRKLQAQFISEALFKAHL</sequence>
<dbReference type="InterPro" id="IPR029123">
    <property type="entry name" value="RBM39_linker"/>
</dbReference>
<dbReference type="GeneID" id="28986468"/>
<dbReference type="Pfam" id="PF15519">
    <property type="entry name" value="RBM39linker"/>
    <property type="match status" value="1"/>
</dbReference>
<dbReference type="Pfam" id="PF00076">
    <property type="entry name" value="RRM_1"/>
    <property type="match status" value="2"/>
</dbReference>
<feature type="compositionally biased region" description="Basic and acidic residues" evidence="5">
    <location>
        <begin position="75"/>
        <end position="103"/>
    </location>
</feature>
<dbReference type="OrthoDB" id="5411533at2759"/>
<keyword evidence="8" id="KW-1185">Reference proteome</keyword>
<evidence type="ECO:0000259" key="6">
    <source>
        <dbReference type="PROSITE" id="PS50102"/>
    </source>
</evidence>
<dbReference type="GO" id="GO:0003723">
    <property type="term" value="F:RNA binding"/>
    <property type="evidence" value="ECO:0007669"/>
    <property type="project" value="UniProtKB-UniRule"/>
</dbReference>
<reference evidence="7 8" key="1">
    <citation type="submission" date="2015-03" db="EMBL/GenBank/DDBJ databases">
        <title>Genomics and transcriptomics of the oil-accumulating basidiomycete yeast T. oleaginosus allow insights into substrate utilization and the diverse evolutionary trajectories of mating systems in fungi.</title>
        <authorList>
            <consortium name="DOE Joint Genome Institute"/>
            <person name="Kourist R."/>
            <person name="Kracht O."/>
            <person name="Bracharz F."/>
            <person name="Lipzen A."/>
            <person name="Nolan M."/>
            <person name="Ohm R."/>
            <person name="Grigoriev I."/>
            <person name="Sun S."/>
            <person name="Heitman J."/>
            <person name="Bruck T."/>
            <person name="Nowrousian M."/>
        </authorList>
    </citation>
    <scope>NUCLEOTIDE SEQUENCE [LARGE SCALE GENOMIC DNA]</scope>
    <source>
        <strain evidence="7 8">IBC0246</strain>
    </source>
</reference>
<dbReference type="SMART" id="SM00360">
    <property type="entry name" value="RRM"/>
    <property type="match status" value="3"/>
</dbReference>
<dbReference type="InterPro" id="IPR012677">
    <property type="entry name" value="Nucleotide-bd_a/b_plait_sf"/>
</dbReference>
<protein>
    <submittedName>
        <fullName evidence="7">Splicing factor, CC1-like protein</fullName>
    </submittedName>
</protein>
<evidence type="ECO:0000256" key="5">
    <source>
        <dbReference type="SAM" id="MobiDB-lite"/>
    </source>
</evidence>
<feature type="compositionally biased region" description="Pro residues" evidence="5">
    <location>
        <begin position="1"/>
        <end position="12"/>
    </location>
</feature>
<keyword evidence="3 4" id="KW-0694">RNA-binding</keyword>
<gene>
    <name evidence="7" type="ORF">CC85DRAFT_309823</name>
</gene>
<keyword evidence="2" id="KW-0677">Repeat</keyword>
<name>A0A0J0XC39_9TREE</name>
<dbReference type="InterPro" id="IPR006509">
    <property type="entry name" value="RBM39_SF"/>
</dbReference>
<evidence type="ECO:0000256" key="1">
    <source>
        <dbReference type="ARBA" id="ARBA00022553"/>
    </source>
</evidence>
<dbReference type="SUPFAM" id="SSF54928">
    <property type="entry name" value="RNA-binding domain, RBD"/>
    <property type="match status" value="2"/>
</dbReference>
<feature type="region of interest" description="Disordered" evidence="5">
    <location>
        <begin position="1"/>
        <end position="178"/>
    </location>
</feature>
<organism evidence="7 8">
    <name type="scientific">Cutaneotrichosporon oleaginosum</name>
    <dbReference type="NCBI Taxonomy" id="879819"/>
    <lineage>
        <taxon>Eukaryota</taxon>
        <taxon>Fungi</taxon>
        <taxon>Dikarya</taxon>
        <taxon>Basidiomycota</taxon>
        <taxon>Agaricomycotina</taxon>
        <taxon>Tremellomycetes</taxon>
        <taxon>Trichosporonales</taxon>
        <taxon>Trichosporonaceae</taxon>
        <taxon>Cutaneotrichosporon</taxon>
    </lineage>
</organism>
<evidence type="ECO:0000256" key="2">
    <source>
        <dbReference type="ARBA" id="ARBA00022737"/>
    </source>
</evidence>
<feature type="domain" description="RRM" evidence="6">
    <location>
        <begin position="461"/>
        <end position="545"/>
    </location>
</feature>
<feature type="domain" description="RRM" evidence="6">
    <location>
        <begin position="191"/>
        <end position="270"/>
    </location>
</feature>
<feature type="compositionally biased region" description="Basic and acidic residues" evidence="5">
    <location>
        <begin position="112"/>
        <end position="169"/>
    </location>
</feature>
<dbReference type="InterPro" id="IPR035979">
    <property type="entry name" value="RBD_domain_sf"/>
</dbReference>
<dbReference type="CDD" id="cd12285">
    <property type="entry name" value="RRM3_RBM39_like"/>
    <property type="match status" value="1"/>
</dbReference>
<dbReference type="AlphaFoldDB" id="A0A0J0XC39"/>
<dbReference type="Gene3D" id="3.30.70.330">
    <property type="match status" value="3"/>
</dbReference>
<keyword evidence="1" id="KW-0597">Phosphoprotein</keyword>
<evidence type="ECO:0000256" key="3">
    <source>
        <dbReference type="ARBA" id="ARBA00022884"/>
    </source>
</evidence>
<evidence type="ECO:0000256" key="4">
    <source>
        <dbReference type="PROSITE-ProRule" id="PRU00176"/>
    </source>
</evidence>
<dbReference type="PANTHER" id="PTHR48036">
    <property type="entry name" value="SPLICING FACTOR (PAD-1), PUTATIVE (AFU_ORTHOLOGUE AFUA_1G15810)-RELATED"/>
    <property type="match status" value="1"/>
</dbReference>
<dbReference type="EMBL" id="KQ087294">
    <property type="protein sequence ID" value="KLT38617.1"/>
    <property type="molecule type" value="Genomic_DNA"/>
</dbReference>
<dbReference type="PROSITE" id="PS50102">
    <property type="entry name" value="RRM"/>
    <property type="match status" value="3"/>
</dbReference>
<dbReference type="InterPro" id="IPR000504">
    <property type="entry name" value="RRM_dom"/>
</dbReference>